<accession>A0A225WGL1</accession>
<evidence type="ECO:0000256" key="6">
    <source>
        <dbReference type="ARBA" id="ARBA00023026"/>
    </source>
</evidence>
<dbReference type="GO" id="GO:0005576">
    <property type="term" value="C:extracellular region"/>
    <property type="evidence" value="ECO:0007669"/>
    <property type="project" value="UniProtKB-SubCell"/>
</dbReference>
<reference evidence="9" key="1">
    <citation type="submission" date="2017-03" db="EMBL/GenBank/DDBJ databases">
        <title>Phytopthora megakarya and P. palmivora, two closely related causual agents of cacao black pod achieved similar genome size and gene model numbers by different mechanisms.</title>
        <authorList>
            <person name="Ali S."/>
            <person name="Shao J."/>
            <person name="Larry D.J."/>
            <person name="Kronmiller B."/>
            <person name="Shen D."/>
            <person name="Strem M.D."/>
            <person name="Melnick R.L."/>
            <person name="Guiltinan M.J."/>
            <person name="Tyler B.M."/>
            <person name="Meinhardt L.W."/>
            <person name="Bailey B.A."/>
        </authorList>
    </citation>
    <scope>NUCLEOTIDE SEQUENCE [LARGE SCALE GENOMIC DNA]</scope>
    <source>
        <strain evidence="9">zdho120</strain>
    </source>
</reference>
<protein>
    <submittedName>
        <fullName evidence="8">RxLR effector protein</fullName>
    </submittedName>
</protein>
<evidence type="ECO:0000256" key="3">
    <source>
        <dbReference type="ARBA" id="ARBA00010400"/>
    </source>
</evidence>
<keyword evidence="9" id="KW-1185">Reference proteome</keyword>
<evidence type="ECO:0000313" key="8">
    <source>
        <dbReference type="EMBL" id="OWZ16856.1"/>
    </source>
</evidence>
<dbReference type="EMBL" id="NBNE01000857">
    <property type="protein sequence ID" value="OWZ16856.1"/>
    <property type="molecule type" value="Genomic_DNA"/>
</dbReference>
<evidence type="ECO:0000256" key="5">
    <source>
        <dbReference type="ARBA" id="ARBA00022729"/>
    </source>
</evidence>
<dbReference type="OrthoDB" id="119940at2759"/>
<keyword evidence="5" id="KW-0732">Signal</keyword>
<comment type="similarity">
    <text evidence="3">Belongs to the RxLR effector family.</text>
</comment>
<dbReference type="Proteomes" id="UP000198211">
    <property type="component" value="Unassembled WGS sequence"/>
</dbReference>
<organism evidence="8 9">
    <name type="scientific">Phytophthora megakarya</name>
    <dbReference type="NCBI Taxonomy" id="4795"/>
    <lineage>
        <taxon>Eukaryota</taxon>
        <taxon>Sar</taxon>
        <taxon>Stramenopiles</taxon>
        <taxon>Oomycota</taxon>
        <taxon>Peronosporomycetes</taxon>
        <taxon>Peronosporales</taxon>
        <taxon>Peronosporaceae</taxon>
        <taxon>Phytophthora</taxon>
    </lineage>
</organism>
<feature type="domain" description="RxLR effector PexRD54 WY" evidence="7">
    <location>
        <begin position="305"/>
        <end position="342"/>
    </location>
</feature>
<comment type="caution">
    <text evidence="8">The sequence shown here is derived from an EMBL/GenBank/DDBJ whole genome shotgun (WGS) entry which is preliminary data.</text>
</comment>
<keyword evidence="4" id="KW-0964">Secreted</keyword>
<dbReference type="AlphaFoldDB" id="A0A225WGL1"/>
<keyword evidence="6" id="KW-0843">Virulence</keyword>
<evidence type="ECO:0000256" key="2">
    <source>
        <dbReference type="ARBA" id="ARBA00004613"/>
    </source>
</evidence>
<gene>
    <name evidence="8" type="ORF">PHMEG_0009293</name>
</gene>
<name>A0A225WGL1_9STRA</name>
<comment type="subcellular location">
    <subcellularLocation>
        <location evidence="1">Host cell</location>
    </subcellularLocation>
    <subcellularLocation>
        <location evidence="2">Secreted</location>
    </subcellularLocation>
</comment>
<evidence type="ECO:0000259" key="7">
    <source>
        <dbReference type="Pfam" id="PF22748"/>
    </source>
</evidence>
<proteinExistence type="inferred from homology"/>
<dbReference type="Pfam" id="PF22748">
    <property type="entry name" value="PexRD54_WY"/>
    <property type="match status" value="1"/>
</dbReference>
<dbReference type="InterPro" id="IPR054463">
    <property type="entry name" value="PexRD54_WY"/>
</dbReference>
<sequence length="450" mass="52357">MISTLTQRYKDDGLARMLASAKQDEAILSTVIHWESAQRYYWKSAGKTEDDVFKLLKLDEAGTNVLKSPILQTWRSYVRDFVGKNPNSELLRKLKASYGDVGLAKMIIMSKNDKTGRPTATELEKLLFDGWKKDKAQVGDVFKLLRLNEEGGTLLKNPVLQTWVSFVEMRKKNPYELLFLAIRSGRYDEAGLTRMITAAKNDRITGPIAVKLEELQLKNWLKQEKSSEEVFKLLGLGLPQNRDNMFTNPAWNTWDTYLARKFESDQVMFNVLRTQLGDQTLTKMVAKAITVKNTEAIATRLAPNIWWMNKQSSDDVFKLLNLDKMDKKLFESPEIIYWVQYVNKLDDFKSHPDNFMMVNKLQKLYGNYVLARMLAMAKRRTDNSQSMKDTVLYLQKMQFNQWMLQKKTPTKIRYQLRSSKMPANENAKVFRDFKAYYKDNIHSLNLMVAH</sequence>
<evidence type="ECO:0000256" key="1">
    <source>
        <dbReference type="ARBA" id="ARBA00004340"/>
    </source>
</evidence>
<dbReference type="GO" id="GO:0043657">
    <property type="term" value="C:host cell"/>
    <property type="evidence" value="ECO:0007669"/>
    <property type="project" value="UniProtKB-SubCell"/>
</dbReference>
<evidence type="ECO:0000313" key="9">
    <source>
        <dbReference type="Proteomes" id="UP000198211"/>
    </source>
</evidence>
<evidence type="ECO:0000256" key="4">
    <source>
        <dbReference type="ARBA" id="ARBA00022525"/>
    </source>
</evidence>